<name>A0A1G1XTZ1_9BACT</name>
<evidence type="ECO:0000313" key="2">
    <source>
        <dbReference type="EMBL" id="OGY43451.1"/>
    </source>
</evidence>
<dbReference type="CDD" id="cd04179">
    <property type="entry name" value="DPM_DPG-synthase_like"/>
    <property type="match status" value="1"/>
</dbReference>
<gene>
    <name evidence="2" type="ORF">A2729_04760</name>
</gene>
<dbReference type="EMBL" id="MHIB01000037">
    <property type="protein sequence ID" value="OGY43451.1"/>
    <property type="molecule type" value="Genomic_DNA"/>
</dbReference>
<sequence>MNVQVVIPAYNEAKTIFEIIRKLKDQVSQIITVDDGSTDDTGELAKQAGAKVLTHFLNRGQGAALQTGISFALANGAEIIVTFDADGQHNPDEIDQVIKPLLLGEVDVVLGSRFLESRIKNQELRIKNVPLMRFVVLKLAAWFTRLYTGLKVTDAHNGFRAFSAKAASLIEIKQDGMAHASEIIEQIKKQGLKFKEVPVEINYTNYSLEKGQKLSNSWRIVWDLIIKRISK</sequence>
<dbReference type="Pfam" id="PF00535">
    <property type="entry name" value="Glycos_transf_2"/>
    <property type="match status" value="1"/>
</dbReference>
<accession>A0A1G1XTZ1</accession>
<dbReference type="AlphaFoldDB" id="A0A1G1XTZ1"/>
<dbReference type="InterPro" id="IPR050256">
    <property type="entry name" value="Glycosyltransferase_2"/>
</dbReference>
<comment type="caution">
    <text evidence="2">The sequence shown here is derived from an EMBL/GenBank/DDBJ whole genome shotgun (WGS) entry which is preliminary data.</text>
</comment>
<evidence type="ECO:0000313" key="3">
    <source>
        <dbReference type="Proteomes" id="UP000178930"/>
    </source>
</evidence>
<dbReference type="PANTHER" id="PTHR48090">
    <property type="entry name" value="UNDECAPRENYL-PHOSPHATE 4-DEOXY-4-FORMAMIDO-L-ARABINOSE TRANSFERASE-RELATED"/>
    <property type="match status" value="1"/>
</dbReference>
<feature type="domain" description="Glycosyltransferase 2-like" evidence="1">
    <location>
        <begin position="5"/>
        <end position="166"/>
    </location>
</feature>
<evidence type="ECO:0000259" key="1">
    <source>
        <dbReference type="Pfam" id="PF00535"/>
    </source>
</evidence>
<proteinExistence type="predicted"/>
<protein>
    <recommendedName>
        <fullName evidence="1">Glycosyltransferase 2-like domain-containing protein</fullName>
    </recommendedName>
</protein>
<dbReference type="SUPFAM" id="SSF53448">
    <property type="entry name" value="Nucleotide-diphospho-sugar transferases"/>
    <property type="match status" value="1"/>
</dbReference>
<dbReference type="PANTHER" id="PTHR48090:SF7">
    <property type="entry name" value="RFBJ PROTEIN"/>
    <property type="match status" value="1"/>
</dbReference>
<dbReference type="InterPro" id="IPR029044">
    <property type="entry name" value="Nucleotide-diphossugar_trans"/>
</dbReference>
<reference evidence="2 3" key="1">
    <citation type="journal article" date="2016" name="Nat. Commun.">
        <title>Thousands of microbial genomes shed light on interconnected biogeochemical processes in an aquifer system.</title>
        <authorList>
            <person name="Anantharaman K."/>
            <person name="Brown C.T."/>
            <person name="Hug L.A."/>
            <person name="Sharon I."/>
            <person name="Castelle C.J."/>
            <person name="Probst A.J."/>
            <person name="Thomas B.C."/>
            <person name="Singh A."/>
            <person name="Wilkins M.J."/>
            <person name="Karaoz U."/>
            <person name="Brodie E.L."/>
            <person name="Williams K.H."/>
            <person name="Hubbard S.S."/>
            <person name="Banfield J.F."/>
        </authorList>
    </citation>
    <scope>NUCLEOTIDE SEQUENCE [LARGE SCALE GENOMIC DNA]</scope>
</reference>
<organism evidence="2 3">
    <name type="scientific">Candidatus Buchananbacteria bacterium RIFCSPHIGHO2_01_FULL_39_14</name>
    <dbReference type="NCBI Taxonomy" id="1797532"/>
    <lineage>
        <taxon>Bacteria</taxon>
        <taxon>Candidatus Buchananiibacteriota</taxon>
    </lineage>
</organism>
<dbReference type="STRING" id="1797532.A2729_04760"/>
<dbReference type="Proteomes" id="UP000178930">
    <property type="component" value="Unassembled WGS sequence"/>
</dbReference>
<dbReference type="Gene3D" id="3.90.550.10">
    <property type="entry name" value="Spore Coat Polysaccharide Biosynthesis Protein SpsA, Chain A"/>
    <property type="match status" value="1"/>
</dbReference>
<dbReference type="InterPro" id="IPR001173">
    <property type="entry name" value="Glyco_trans_2-like"/>
</dbReference>